<protein>
    <submittedName>
        <fullName evidence="2">Transmembrane 51</fullName>
    </submittedName>
</protein>
<dbReference type="PANTHER" id="PTHR16015:SF0">
    <property type="entry name" value="TRANSMEMBRANE PROTEIN 51"/>
    <property type="match status" value="1"/>
</dbReference>
<keyword evidence="2" id="KW-0812">Transmembrane</keyword>
<feature type="region of interest" description="Disordered" evidence="1">
    <location>
        <begin position="1"/>
        <end position="82"/>
    </location>
</feature>
<keyword evidence="2" id="KW-0472">Membrane</keyword>
<dbReference type="InterPro" id="IPR029265">
    <property type="entry name" value="TMEM51"/>
</dbReference>
<name>A0AAD1TAU6_PELCU</name>
<evidence type="ECO:0000313" key="2">
    <source>
        <dbReference type="EMBL" id="CAH2319829.1"/>
    </source>
</evidence>
<feature type="compositionally biased region" description="Basic and acidic residues" evidence="1">
    <location>
        <begin position="13"/>
        <end position="31"/>
    </location>
</feature>
<dbReference type="Pfam" id="PF15345">
    <property type="entry name" value="TMEM51"/>
    <property type="match status" value="1"/>
</dbReference>
<proteinExistence type="predicted"/>
<dbReference type="AlphaFoldDB" id="A0AAD1TAU6"/>
<reference evidence="2" key="1">
    <citation type="submission" date="2022-03" db="EMBL/GenBank/DDBJ databases">
        <authorList>
            <person name="Alioto T."/>
            <person name="Alioto T."/>
            <person name="Gomez Garrido J."/>
        </authorList>
    </citation>
    <scope>NUCLEOTIDE SEQUENCE</scope>
</reference>
<sequence length="149" mass="16924">MRAHMYSAPSYEDVMREYESPHPTELARNERMSITLPSYESLHDIDELTPTRPQEESAKTDLPQRTDSRSEKQKKPLHVRRIKSDKLHLKEFRLNLSGQSNVSKIPAIEPITPPPQYDEKQLGRILLKACQENGSSLGTMAAAMVPDAV</sequence>
<dbReference type="Proteomes" id="UP001295444">
    <property type="component" value="Chromosome 10"/>
</dbReference>
<gene>
    <name evidence="2" type="ORF">PECUL_23A013730</name>
</gene>
<dbReference type="PANTHER" id="PTHR16015">
    <property type="entry name" value="TRANSMEMBRANE PROTEIN 51"/>
    <property type="match status" value="1"/>
</dbReference>
<evidence type="ECO:0000313" key="3">
    <source>
        <dbReference type="Proteomes" id="UP001295444"/>
    </source>
</evidence>
<accession>A0AAD1TAU6</accession>
<keyword evidence="3" id="KW-1185">Reference proteome</keyword>
<dbReference type="EMBL" id="OW240921">
    <property type="protein sequence ID" value="CAH2319829.1"/>
    <property type="molecule type" value="Genomic_DNA"/>
</dbReference>
<feature type="compositionally biased region" description="Basic and acidic residues" evidence="1">
    <location>
        <begin position="53"/>
        <end position="74"/>
    </location>
</feature>
<organism evidence="2 3">
    <name type="scientific">Pelobates cultripes</name>
    <name type="common">Western spadefoot toad</name>
    <dbReference type="NCBI Taxonomy" id="61616"/>
    <lineage>
        <taxon>Eukaryota</taxon>
        <taxon>Metazoa</taxon>
        <taxon>Chordata</taxon>
        <taxon>Craniata</taxon>
        <taxon>Vertebrata</taxon>
        <taxon>Euteleostomi</taxon>
        <taxon>Amphibia</taxon>
        <taxon>Batrachia</taxon>
        <taxon>Anura</taxon>
        <taxon>Pelobatoidea</taxon>
        <taxon>Pelobatidae</taxon>
        <taxon>Pelobates</taxon>
    </lineage>
</organism>
<evidence type="ECO:0000256" key="1">
    <source>
        <dbReference type="SAM" id="MobiDB-lite"/>
    </source>
</evidence>